<keyword evidence="2" id="KW-1185">Reference proteome</keyword>
<organism evidence="2 3">
    <name type="scientific">Camelus ferus</name>
    <name type="common">Wild bactrian camel</name>
    <name type="synonym">Camelus bactrianus ferus</name>
    <dbReference type="NCBI Taxonomy" id="419612"/>
    <lineage>
        <taxon>Eukaryota</taxon>
        <taxon>Metazoa</taxon>
        <taxon>Chordata</taxon>
        <taxon>Craniata</taxon>
        <taxon>Vertebrata</taxon>
        <taxon>Euteleostomi</taxon>
        <taxon>Mammalia</taxon>
        <taxon>Eutheria</taxon>
        <taxon>Laurasiatheria</taxon>
        <taxon>Artiodactyla</taxon>
        <taxon>Tylopoda</taxon>
        <taxon>Camelidae</taxon>
        <taxon>Camelus</taxon>
    </lineage>
</organism>
<feature type="compositionally biased region" description="Pro residues" evidence="1">
    <location>
        <begin position="97"/>
        <end position="108"/>
    </location>
</feature>
<dbReference type="GeneID" id="116661312"/>
<protein>
    <submittedName>
        <fullName evidence="3">Translation initiation factor IF-2-like</fullName>
    </submittedName>
</protein>
<accession>A0A8B8SGQ2</accession>
<sequence length="206" mass="20985">MKFRALLAPATPSPPLSTRAAGSGRTEAAPKAPRRRRRLLSGCSQSPAGRGSRQLLSTSADPRAKQHASCASLPGAEPVSGGGEEAGPSGRRLGADPGPPRPGPPPRPGSGGLLAASTPRRREQRVRGARAARTRPGHARGSEKAGAGAGLSQVLRPGVRPPPRTGSGRGWATVPSPPPHPTQLPALPLGCQFLDPSSANYLGFGE</sequence>
<feature type="region of interest" description="Disordered" evidence="1">
    <location>
        <begin position="1"/>
        <end position="189"/>
    </location>
</feature>
<evidence type="ECO:0000313" key="3">
    <source>
        <dbReference type="RefSeq" id="XP_032329005.1"/>
    </source>
</evidence>
<feature type="compositionally biased region" description="Low complexity" evidence="1">
    <location>
        <begin position="1"/>
        <end position="21"/>
    </location>
</feature>
<reference evidence="3" key="1">
    <citation type="submission" date="2025-08" db="UniProtKB">
        <authorList>
            <consortium name="RefSeq"/>
        </authorList>
    </citation>
    <scope>IDENTIFICATION</scope>
    <source>
        <tissue evidence="3">Ear skin</tissue>
    </source>
</reference>
<evidence type="ECO:0000313" key="2">
    <source>
        <dbReference type="Proteomes" id="UP000694856"/>
    </source>
</evidence>
<dbReference type="AlphaFoldDB" id="A0A8B8SGQ2"/>
<dbReference type="KEGG" id="cfr:116661312"/>
<name>A0A8B8SGQ2_CAMFR</name>
<gene>
    <name evidence="3" type="primary">LOC116661312</name>
</gene>
<evidence type="ECO:0000256" key="1">
    <source>
        <dbReference type="SAM" id="MobiDB-lite"/>
    </source>
</evidence>
<proteinExistence type="predicted"/>
<dbReference type="Proteomes" id="UP000694856">
    <property type="component" value="Chromosome 34"/>
</dbReference>
<dbReference type="RefSeq" id="XP_032329005.1">
    <property type="nucleotide sequence ID" value="XM_032473114.1"/>
</dbReference>
<feature type="compositionally biased region" description="Basic residues" evidence="1">
    <location>
        <begin position="122"/>
        <end position="138"/>
    </location>
</feature>